<sequence length="118" mass="13691">MIKKVLQKSGRASPYLKTNYMKVSKQTFRQYCESTLTTQEFNNLYELANELPNVKKYNITRALNVPSRIPFELLRAIAPIVGKTLKELVLEYDCSIDVMSVRQFLKLRKEGEKANTEL</sequence>
<reference evidence="1" key="1">
    <citation type="submission" date="2022-09" db="EMBL/GenBank/DDBJ databases">
        <title>Aureispira anguillicida sp. nov., isolated from Leptocephalus of Japanese eel Anguilla japonica.</title>
        <authorList>
            <person name="Yuasa K."/>
            <person name="Mekata T."/>
            <person name="Ikunari K."/>
        </authorList>
    </citation>
    <scope>NUCLEOTIDE SEQUENCE</scope>
    <source>
        <strain evidence="1">EL160426</strain>
    </source>
</reference>
<organism evidence="1 2">
    <name type="scientific">Aureispira anguillae</name>
    <dbReference type="NCBI Taxonomy" id="2864201"/>
    <lineage>
        <taxon>Bacteria</taxon>
        <taxon>Pseudomonadati</taxon>
        <taxon>Bacteroidota</taxon>
        <taxon>Saprospiria</taxon>
        <taxon>Saprospirales</taxon>
        <taxon>Saprospiraceae</taxon>
        <taxon>Aureispira</taxon>
    </lineage>
</organism>
<dbReference type="KEGG" id="aup:AsAng_0037500"/>
<evidence type="ECO:0000313" key="2">
    <source>
        <dbReference type="Proteomes" id="UP001060919"/>
    </source>
</evidence>
<accession>A0A915YH15</accession>
<name>A0A915YH15_9BACT</name>
<keyword evidence="2" id="KW-1185">Reference proteome</keyword>
<dbReference type="Proteomes" id="UP001060919">
    <property type="component" value="Chromosome"/>
</dbReference>
<dbReference type="AlphaFoldDB" id="A0A915YH15"/>
<dbReference type="EMBL" id="AP026867">
    <property type="protein sequence ID" value="BDS13022.1"/>
    <property type="molecule type" value="Genomic_DNA"/>
</dbReference>
<proteinExistence type="predicted"/>
<evidence type="ECO:0000313" key="1">
    <source>
        <dbReference type="EMBL" id="BDS13022.1"/>
    </source>
</evidence>
<gene>
    <name evidence="1" type="ORF">AsAng_0037500</name>
</gene>
<protein>
    <submittedName>
        <fullName evidence="1">Uncharacterized protein</fullName>
    </submittedName>
</protein>